<feature type="transmembrane region" description="Helical" evidence="7">
    <location>
        <begin position="482"/>
        <end position="505"/>
    </location>
</feature>
<proteinExistence type="predicted"/>
<feature type="transmembrane region" description="Helical" evidence="7">
    <location>
        <begin position="97"/>
        <end position="117"/>
    </location>
</feature>
<feature type="transmembrane region" description="Helical" evidence="7">
    <location>
        <begin position="59"/>
        <end position="77"/>
    </location>
</feature>
<dbReference type="AlphaFoldDB" id="A0A4Q2RFV0"/>
<dbReference type="PANTHER" id="PTHR43652">
    <property type="entry name" value="BASIC AMINO ACID ANTIPORTER YFCC-RELATED"/>
    <property type="match status" value="1"/>
</dbReference>
<evidence type="ECO:0000313" key="9">
    <source>
        <dbReference type="EMBL" id="RYB06307.1"/>
    </source>
</evidence>
<feature type="transmembrane region" description="Helical" evidence="7">
    <location>
        <begin position="406"/>
        <end position="439"/>
    </location>
</feature>
<keyword evidence="4" id="KW-0677">Repeat</keyword>
<reference evidence="9 10" key="2">
    <citation type="submission" date="2019-02" db="EMBL/GenBank/DDBJ databases">
        <title>'Lichenibacterium ramalinii' gen. nov. sp. nov., 'Lichenibacterium minor' gen. nov. sp. nov.</title>
        <authorList>
            <person name="Pankratov T."/>
        </authorList>
    </citation>
    <scope>NUCLEOTIDE SEQUENCE [LARGE SCALE GENOMIC DNA]</scope>
    <source>
        <strain evidence="9 10">RmlP001</strain>
    </source>
</reference>
<evidence type="ECO:0000259" key="8">
    <source>
        <dbReference type="PROSITE" id="PS51202"/>
    </source>
</evidence>
<feature type="transmembrane region" description="Helical" evidence="7">
    <location>
        <begin position="451"/>
        <end position="470"/>
    </location>
</feature>
<dbReference type="Proteomes" id="UP000289411">
    <property type="component" value="Unassembled WGS sequence"/>
</dbReference>
<gene>
    <name evidence="9" type="ORF">D3272_05995</name>
</gene>
<dbReference type="SUPFAM" id="SSF116726">
    <property type="entry name" value="TrkA C-terminal domain-like"/>
    <property type="match status" value="2"/>
</dbReference>
<dbReference type="GO" id="GO:0005886">
    <property type="term" value="C:plasma membrane"/>
    <property type="evidence" value="ECO:0007669"/>
    <property type="project" value="TreeGrafter"/>
</dbReference>
<reference evidence="9 10" key="1">
    <citation type="submission" date="2018-09" db="EMBL/GenBank/DDBJ databases">
        <authorList>
            <person name="Grouzdev D.S."/>
            <person name="Krutkina M.S."/>
        </authorList>
    </citation>
    <scope>NUCLEOTIDE SEQUENCE [LARGE SCALE GENOMIC DNA]</scope>
    <source>
        <strain evidence="9 10">RmlP001</strain>
    </source>
</reference>
<dbReference type="EMBL" id="QYBC01000004">
    <property type="protein sequence ID" value="RYB06307.1"/>
    <property type="molecule type" value="Genomic_DNA"/>
</dbReference>
<dbReference type="PROSITE" id="PS51202">
    <property type="entry name" value="RCK_C"/>
    <property type="match status" value="2"/>
</dbReference>
<feature type="transmembrane region" description="Helical" evidence="7">
    <location>
        <begin position="511"/>
        <end position="529"/>
    </location>
</feature>
<dbReference type="GO" id="GO:0008324">
    <property type="term" value="F:monoatomic cation transmembrane transporter activity"/>
    <property type="evidence" value="ECO:0007669"/>
    <property type="project" value="InterPro"/>
</dbReference>
<evidence type="ECO:0000256" key="6">
    <source>
        <dbReference type="ARBA" id="ARBA00023136"/>
    </source>
</evidence>
<accession>A0A4Q2RFV0</accession>
<dbReference type="InterPro" id="IPR006037">
    <property type="entry name" value="RCK_C"/>
</dbReference>
<feature type="transmembrane region" description="Helical" evidence="7">
    <location>
        <begin position="35"/>
        <end position="52"/>
    </location>
</feature>
<keyword evidence="3 7" id="KW-0812">Transmembrane</keyword>
<keyword evidence="10" id="KW-1185">Reference proteome</keyword>
<feature type="transmembrane region" description="Helical" evidence="7">
    <location>
        <begin position="179"/>
        <end position="206"/>
    </location>
</feature>
<dbReference type="Gene3D" id="3.30.70.1450">
    <property type="entry name" value="Regulator of K+ conductance, C-terminal domain"/>
    <property type="match status" value="2"/>
</dbReference>
<keyword evidence="5 7" id="KW-1133">Transmembrane helix</keyword>
<dbReference type="InterPro" id="IPR036721">
    <property type="entry name" value="RCK_C_sf"/>
</dbReference>
<organism evidence="9 10">
    <name type="scientific">Lichenibacterium ramalinae</name>
    <dbReference type="NCBI Taxonomy" id="2316527"/>
    <lineage>
        <taxon>Bacteria</taxon>
        <taxon>Pseudomonadati</taxon>
        <taxon>Pseudomonadota</taxon>
        <taxon>Alphaproteobacteria</taxon>
        <taxon>Hyphomicrobiales</taxon>
        <taxon>Lichenihabitantaceae</taxon>
        <taxon>Lichenibacterium</taxon>
    </lineage>
</organism>
<evidence type="ECO:0000313" key="10">
    <source>
        <dbReference type="Proteomes" id="UP000289411"/>
    </source>
</evidence>
<evidence type="ECO:0000256" key="2">
    <source>
        <dbReference type="ARBA" id="ARBA00022448"/>
    </source>
</evidence>
<keyword evidence="6 7" id="KW-0472">Membrane</keyword>
<feature type="transmembrane region" description="Helical" evidence="7">
    <location>
        <begin position="138"/>
        <end position="159"/>
    </location>
</feature>
<dbReference type="Pfam" id="PF03600">
    <property type="entry name" value="CitMHS"/>
    <property type="match status" value="1"/>
</dbReference>
<comment type="subcellular location">
    <subcellularLocation>
        <location evidence="1">Membrane</location>
        <topology evidence="1">Multi-pass membrane protein</topology>
    </subcellularLocation>
</comment>
<name>A0A4Q2RFV0_9HYPH</name>
<evidence type="ECO:0000256" key="4">
    <source>
        <dbReference type="ARBA" id="ARBA00022737"/>
    </source>
</evidence>
<dbReference type="InterPro" id="IPR051679">
    <property type="entry name" value="DASS-Related_Transporters"/>
</dbReference>
<dbReference type="PANTHER" id="PTHR43652:SF2">
    <property type="entry name" value="BASIC AMINO ACID ANTIPORTER YFCC-RELATED"/>
    <property type="match status" value="1"/>
</dbReference>
<evidence type="ECO:0000256" key="5">
    <source>
        <dbReference type="ARBA" id="ARBA00022989"/>
    </source>
</evidence>
<evidence type="ECO:0000256" key="1">
    <source>
        <dbReference type="ARBA" id="ARBA00004141"/>
    </source>
</evidence>
<dbReference type="GO" id="GO:0006813">
    <property type="term" value="P:potassium ion transport"/>
    <property type="evidence" value="ECO:0007669"/>
    <property type="project" value="InterPro"/>
</dbReference>
<feature type="transmembrane region" description="Helical" evidence="7">
    <location>
        <begin position="12"/>
        <end position="29"/>
    </location>
</feature>
<protein>
    <submittedName>
        <fullName evidence="9">SLC13 family permease</fullName>
    </submittedName>
</protein>
<keyword evidence="2" id="KW-0813">Transport</keyword>
<dbReference type="Pfam" id="PF02080">
    <property type="entry name" value="TrkA_C"/>
    <property type="match status" value="2"/>
</dbReference>
<comment type="caution">
    <text evidence="9">The sequence shown here is derived from an EMBL/GenBank/DDBJ whole genome shotgun (WGS) entry which is preliminary data.</text>
</comment>
<evidence type="ECO:0000256" key="3">
    <source>
        <dbReference type="ARBA" id="ARBA00022692"/>
    </source>
</evidence>
<feature type="domain" description="RCK C-terminal" evidence="8">
    <location>
        <begin position="214"/>
        <end position="298"/>
    </location>
</feature>
<feature type="domain" description="RCK C-terminal" evidence="8">
    <location>
        <begin position="304"/>
        <end position="389"/>
    </location>
</feature>
<evidence type="ECO:0000256" key="7">
    <source>
        <dbReference type="SAM" id="Phobius"/>
    </source>
</evidence>
<feature type="transmembrane region" description="Helical" evidence="7">
    <location>
        <begin position="574"/>
        <end position="594"/>
    </location>
</feature>
<sequence>MAPGPRRVTGQQTAILVICAVAMGLFAWGRWRFDVVGLLALAAAVLSGAVPAEGAFAGFADPAVAAIAAVLVLSAAIRDSGLFSAPLRVLSALPRVTGLEVGVVGAVAAALSALMNNHDAYAALLPAARTSVRRSRRSPAPLVAALGAASLLGGLITIVGTPPNLLVSSLRRQATGTGFGVFDFAPVGAVLAVAGVLFLAFGWRLLPREQRRERDAESVLTGESYTSEVAIPTGSPLVGQTVSALLTRADRDIAVAAIIREDYRRFTPRAGAEIAAGDVLVLNCEPEALQRLIEQAGSFIVGGRGTAGLDPERIGVVEAVVSPGSELVGASPGEIGLDERYRVSLLAIGRRGGHLAARLRRTKLRAGDVLVLQGELDTMGPTLGALGCLTLAERRLRLGRRRRVALPALFMACALGLAGYGLLPISVALLCAVTLLMVLRIATMTEVYGSVAWPVVVLFGALLPVSAALRRSGAADLLAGQIAGLVGGLPAPWTVGATLVLALAATPVINGAATVLLLGPVAASVAARLGLSIDPYLMAVAVGASCDFFTPVGSRGNILSLGTDRNAARGPWRLALGLTLLVALVGTPAILSFWPVR</sequence>
<dbReference type="InterPro" id="IPR004680">
    <property type="entry name" value="Cit_transptr-like_dom"/>
</dbReference>